<dbReference type="GO" id="GO:0000821">
    <property type="term" value="P:regulation of arginine metabolic process"/>
    <property type="evidence" value="ECO:0007669"/>
    <property type="project" value="EnsemblFungi"/>
</dbReference>
<dbReference type="InterPro" id="IPR038286">
    <property type="entry name" value="IPK_sf"/>
</dbReference>
<dbReference type="SUPFAM" id="SSF56104">
    <property type="entry name" value="SAICAR synthase-like"/>
    <property type="match status" value="1"/>
</dbReference>
<evidence type="ECO:0000256" key="2">
    <source>
        <dbReference type="ARBA" id="ARBA00022679"/>
    </source>
</evidence>
<dbReference type="Proteomes" id="UP000193648">
    <property type="component" value="Unassembled WGS sequence"/>
</dbReference>
<dbReference type="GeneID" id="33568793"/>
<dbReference type="GO" id="GO:0016303">
    <property type="term" value="F:1-phosphatidylinositol-3-kinase activity"/>
    <property type="evidence" value="ECO:0007669"/>
    <property type="project" value="EnsemblFungi"/>
</dbReference>
<accession>A0A1Y2G9M5</accession>
<dbReference type="GO" id="GO:0032958">
    <property type="term" value="P:inositol phosphate biosynthetic process"/>
    <property type="evidence" value="ECO:0007669"/>
    <property type="project" value="EnsemblFungi"/>
</dbReference>
<organism evidence="5 6">
    <name type="scientific">Lobosporangium transversale</name>
    <dbReference type="NCBI Taxonomy" id="64571"/>
    <lineage>
        <taxon>Eukaryota</taxon>
        <taxon>Fungi</taxon>
        <taxon>Fungi incertae sedis</taxon>
        <taxon>Mucoromycota</taxon>
        <taxon>Mortierellomycotina</taxon>
        <taxon>Mortierellomycetes</taxon>
        <taxon>Mortierellales</taxon>
        <taxon>Mortierellaceae</taxon>
        <taxon>Lobosporangium</taxon>
    </lineage>
</organism>
<reference evidence="5 6" key="1">
    <citation type="submission" date="2016-07" db="EMBL/GenBank/DDBJ databases">
        <title>Pervasive Adenine N6-methylation of Active Genes in Fungi.</title>
        <authorList>
            <consortium name="DOE Joint Genome Institute"/>
            <person name="Mondo S.J."/>
            <person name="Dannebaum R.O."/>
            <person name="Kuo R.C."/>
            <person name="Labutti K."/>
            <person name="Haridas S."/>
            <person name="Kuo A."/>
            <person name="Salamov A."/>
            <person name="Ahrendt S.R."/>
            <person name="Lipzen A."/>
            <person name="Sullivan W."/>
            <person name="Andreopoulos W.B."/>
            <person name="Clum A."/>
            <person name="Lindquist E."/>
            <person name="Daum C."/>
            <person name="Ramamoorthy G.K."/>
            <person name="Gryganskyi A."/>
            <person name="Culley D."/>
            <person name="Magnuson J.K."/>
            <person name="James T.Y."/>
            <person name="O'Malley M.A."/>
            <person name="Stajich J.E."/>
            <person name="Spatafora J.W."/>
            <person name="Visel A."/>
            <person name="Grigoriev I.V."/>
        </authorList>
    </citation>
    <scope>NUCLEOTIDE SEQUENCE [LARGE SCALE GENOMIC DNA]</scope>
    <source>
        <strain evidence="5 6">NRRL 3116</strain>
    </source>
</reference>
<proteinExistence type="inferred from homology"/>
<dbReference type="GO" id="GO:0000122">
    <property type="term" value="P:negative regulation of transcription by RNA polymerase II"/>
    <property type="evidence" value="ECO:0007669"/>
    <property type="project" value="EnsemblFungi"/>
</dbReference>
<dbReference type="GO" id="GO:0005634">
    <property type="term" value="C:nucleus"/>
    <property type="evidence" value="ECO:0007669"/>
    <property type="project" value="EnsemblFungi"/>
</dbReference>
<dbReference type="GO" id="GO:0000823">
    <property type="term" value="F:inositol-1,4,5-trisphosphate 6-kinase activity"/>
    <property type="evidence" value="ECO:0007669"/>
    <property type="project" value="EnsemblFungi"/>
</dbReference>
<dbReference type="GO" id="GO:0050821">
    <property type="term" value="P:protein stabilization"/>
    <property type="evidence" value="ECO:0007669"/>
    <property type="project" value="EnsemblFungi"/>
</dbReference>
<dbReference type="GO" id="GO:0030674">
    <property type="term" value="F:protein-macromolecule adaptor activity"/>
    <property type="evidence" value="ECO:0007669"/>
    <property type="project" value="EnsemblFungi"/>
</dbReference>
<comment type="caution">
    <text evidence="5">The sequence shown here is derived from an EMBL/GenBank/DDBJ whole genome shotgun (WGS) entry which is preliminary data.</text>
</comment>
<dbReference type="Pfam" id="PF03770">
    <property type="entry name" value="IPK"/>
    <property type="match status" value="1"/>
</dbReference>
<dbReference type="InterPro" id="IPR005522">
    <property type="entry name" value="IPK"/>
</dbReference>
<dbReference type="GO" id="GO:0000824">
    <property type="term" value="F:inositol-1,4,5,6-tetrakisphosphate 3-kinase activity"/>
    <property type="evidence" value="ECO:0007669"/>
    <property type="project" value="EnsemblFungi"/>
</dbReference>
<dbReference type="GO" id="GO:0016236">
    <property type="term" value="P:macroautophagy"/>
    <property type="evidence" value="ECO:0007669"/>
    <property type="project" value="EnsemblFungi"/>
</dbReference>
<dbReference type="RefSeq" id="XP_021875916.1">
    <property type="nucleotide sequence ID" value="XM_022026950.1"/>
</dbReference>
<name>A0A1Y2G9M5_9FUNG</name>
<evidence type="ECO:0000313" key="6">
    <source>
        <dbReference type="Proteomes" id="UP000193648"/>
    </source>
</evidence>
<comment type="similarity">
    <text evidence="1 4">Belongs to the inositol phosphokinase (IPK) family.</text>
</comment>
<dbReference type="AlphaFoldDB" id="A0A1Y2G9M5"/>
<evidence type="ECO:0000256" key="1">
    <source>
        <dbReference type="ARBA" id="ARBA00007374"/>
    </source>
</evidence>
<protein>
    <recommendedName>
        <fullName evidence="4">Kinase</fullName>
        <ecNumber evidence="4">2.7.-.-</ecNumber>
    </recommendedName>
</protein>
<keyword evidence="6" id="KW-1185">Reference proteome</keyword>
<dbReference type="PANTHER" id="PTHR12400">
    <property type="entry name" value="INOSITOL POLYPHOSPHATE KINASE"/>
    <property type="match status" value="1"/>
</dbReference>
<dbReference type="GO" id="GO:0008440">
    <property type="term" value="F:inositol-1,4,5-trisphosphate 3-kinase activity"/>
    <property type="evidence" value="ECO:0007669"/>
    <property type="project" value="EnsemblFungi"/>
</dbReference>
<gene>
    <name evidence="5" type="ORF">BCR41DRAFT_375450</name>
</gene>
<evidence type="ECO:0000256" key="4">
    <source>
        <dbReference type="RuleBase" id="RU363090"/>
    </source>
</evidence>
<dbReference type="GO" id="GO:0005737">
    <property type="term" value="C:cytoplasm"/>
    <property type="evidence" value="ECO:0007669"/>
    <property type="project" value="TreeGrafter"/>
</dbReference>
<dbReference type="GO" id="GO:0000825">
    <property type="term" value="F:inositol-1,3,4,5-tetrakisphosphate 6-kinase activity"/>
    <property type="evidence" value="ECO:0007669"/>
    <property type="project" value="EnsemblFungi"/>
</dbReference>
<dbReference type="STRING" id="64571.A0A1Y2G9M5"/>
<dbReference type="GO" id="GO:0000827">
    <property type="term" value="F:inositol-1,3,4,5,6-pentakisphosphate kinase activity"/>
    <property type="evidence" value="ECO:0007669"/>
    <property type="project" value="EnsemblFungi"/>
</dbReference>
<sequence>MGEENEIIVKPALPQELRFYEEAVLHPELQTWMPAYYGTLTLTHQQPQQSQTNGPTPTIKAMNGYPVSDMLSFKQQPDLAANEQSQELLHHLTREEGAEAFTKGDKEDAECLCLENVSHGFHKPCVLDLKLGTQLYDDDATEEKKQRLAKVSAETTSASLGFRLTGFQIYDNDKKEFIKYSKHYGKGLTNDTVLDGFRNFFAAKLGPQRMRLVIERFISDLTDILATLETQEVRMRSSSLLLMYEGEPDAFDEGLMMEQEKIANVVAKAKVHLDQTTNGSDNGQHDNGYQEMDIDEDSEYDEDDELAQKVTDLRLIDFAHSTWTPGHGPDEGVLLGVRSTLAQFEKLLTVDYPAEN</sequence>
<dbReference type="EMBL" id="MCFF01000067">
    <property type="protein sequence ID" value="ORY99621.1"/>
    <property type="molecule type" value="Genomic_DNA"/>
</dbReference>
<dbReference type="InParanoid" id="A0A1Y2G9M5"/>
<dbReference type="GO" id="GO:0045944">
    <property type="term" value="P:positive regulation of transcription by RNA polymerase II"/>
    <property type="evidence" value="ECO:0007669"/>
    <property type="project" value="EnsemblFungi"/>
</dbReference>
<dbReference type="EC" id="2.7.-.-" evidence="4"/>
<dbReference type="Gene3D" id="3.30.470.160">
    <property type="entry name" value="Inositol polyphosphate kinase"/>
    <property type="match status" value="1"/>
</dbReference>
<dbReference type="PANTHER" id="PTHR12400:SF103">
    <property type="entry name" value="INOSITOL POLYPHOSPHATE MULTIKINASE"/>
    <property type="match status" value="1"/>
</dbReference>
<dbReference type="FunCoup" id="A0A1Y2G9M5">
    <property type="interactions" value="334"/>
</dbReference>
<evidence type="ECO:0000256" key="3">
    <source>
        <dbReference type="ARBA" id="ARBA00022777"/>
    </source>
</evidence>
<keyword evidence="3 4" id="KW-0418">Kinase</keyword>
<keyword evidence="2 4" id="KW-0808">Transferase</keyword>
<dbReference type="OrthoDB" id="338650at2759"/>
<evidence type="ECO:0000313" key="5">
    <source>
        <dbReference type="EMBL" id="ORY99621.1"/>
    </source>
</evidence>